<comment type="caution">
    <text evidence="3">The sequence shown here is derived from an EMBL/GenBank/DDBJ whole genome shotgun (WGS) entry which is preliminary data.</text>
</comment>
<dbReference type="EMBL" id="PQXH01000343">
    <property type="protein sequence ID" value="TGO07029.1"/>
    <property type="molecule type" value="Genomic_DNA"/>
</dbReference>
<dbReference type="OrthoDB" id="2943660at2759"/>
<proteinExistence type="predicted"/>
<feature type="compositionally biased region" description="Low complexity" evidence="2">
    <location>
        <begin position="102"/>
        <end position="111"/>
    </location>
</feature>
<protein>
    <recommendedName>
        <fullName evidence="5">Zn(2)-C6 fungal-type domain-containing protein</fullName>
    </recommendedName>
</protein>
<evidence type="ECO:0000256" key="1">
    <source>
        <dbReference type="ARBA" id="ARBA00023242"/>
    </source>
</evidence>
<dbReference type="GO" id="GO:0008270">
    <property type="term" value="F:zinc ion binding"/>
    <property type="evidence" value="ECO:0007669"/>
    <property type="project" value="InterPro"/>
</dbReference>
<evidence type="ECO:0000256" key="2">
    <source>
        <dbReference type="SAM" id="MobiDB-lite"/>
    </source>
</evidence>
<feature type="compositionally biased region" description="Polar residues" evidence="2">
    <location>
        <begin position="251"/>
        <end position="269"/>
    </location>
</feature>
<dbReference type="GO" id="GO:0000981">
    <property type="term" value="F:DNA-binding transcription factor activity, RNA polymerase II-specific"/>
    <property type="evidence" value="ECO:0007669"/>
    <property type="project" value="InterPro"/>
</dbReference>
<evidence type="ECO:0000313" key="4">
    <source>
        <dbReference type="Proteomes" id="UP000297777"/>
    </source>
</evidence>
<reference evidence="3 4" key="1">
    <citation type="submission" date="2017-12" db="EMBL/GenBank/DDBJ databases">
        <title>Comparative genomics of Botrytis spp.</title>
        <authorList>
            <person name="Valero-Jimenez C.A."/>
            <person name="Tapia P."/>
            <person name="Veloso J."/>
            <person name="Silva-Moreno E."/>
            <person name="Staats M."/>
            <person name="Valdes J.H."/>
            <person name="Van Kan J.A.L."/>
        </authorList>
    </citation>
    <scope>NUCLEOTIDE SEQUENCE [LARGE SCALE GENOMIC DNA]</scope>
    <source>
        <strain evidence="3 4">Bt9001</strain>
    </source>
</reference>
<dbReference type="AlphaFoldDB" id="A0A4Z1E764"/>
<evidence type="ECO:0000313" key="3">
    <source>
        <dbReference type="EMBL" id="TGO07029.1"/>
    </source>
</evidence>
<evidence type="ECO:0008006" key="5">
    <source>
        <dbReference type="Google" id="ProtNLM"/>
    </source>
</evidence>
<name>A0A4Z1E764_9HELO</name>
<accession>A0A4Z1E764</accession>
<keyword evidence="4" id="KW-1185">Reference proteome</keyword>
<feature type="compositionally biased region" description="Low complexity" evidence="2">
    <location>
        <begin position="134"/>
        <end position="154"/>
    </location>
</feature>
<gene>
    <name evidence="3" type="ORF">BTUL_0345g00060</name>
</gene>
<dbReference type="CDD" id="cd00067">
    <property type="entry name" value="GAL4"/>
    <property type="match status" value="1"/>
</dbReference>
<feature type="region of interest" description="Disordered" evidence="2">
    <location>
        <begin position="102"/>
        <end position="161"/>
    </location>
</feature>
<dbReference type="Proteomes" id="UP000297777">
    <property type="component" value="Unassembled WGS sequence"/>
</dbReference>
<feature type="region of interest" description="Disordered" evidence="2">
    <location>
        <begin position="216"/>
        <end position="269"/>
    </location>
</feature>
<organism evidence="3 4">
    <name type="scientific">Botrytis tulipae</name>
    <dbReference type="NCBI Taxonomy" id="87230"/>
    <lineage>
        <taxon>Eukaryota</taxon>
        <taxon>Fungi</taxon>
        <taxon>Dikarya</taxon>
        <taxon>Ascomycota</taxon>
        <taxon>Pezizomycotina</taxon>
        <taxon>Leotiomycetes</taxon>
        <taxon>Helotiales</taxon>
        <taxon>Sclerotiniaceae</taxon>
        <taxon>Botrytis</taxon>
    </lineage>
</organism>
<dbReference type="InterPro" id="IPR001138">
    <property type="entry name" value="Zn2Cys6_DnaBD"/>
</dbReference>
<keyword evidence="1" id="KW-0539">Nucleus</keyword>
<sequence length="321" mass="35543">MLIMAPNNRPQKPPKLRHACNGCHASKVRCSGEHTGCRYYVYNQQKYTYSISMVGKVRASVLKNTALVGTNPSISDNQSLNVHTTAEIVSIASADIISNEANSNNLNNKQNDVPIESSEGTTSSPAHCSILPGENNNTVTSSSTSENFSTSLESIDTSSLETPMIEHEFSWDFSSDERANALSSLTLENPSNADSIKNPEYGDFEYDFSIHDVHATTSSQDASRSPKRQTAGPIPISPIPTFRPRKRTHSDSSGKQAQHTQNDLRWRSQSQSYMRPTIPTHHHTHGFSREMSEYPESNVPSMQIVVLIEVLPPTLPRVKRM</sequence>